<dbReference type="InterPro" id="IPR050942">
    <property type="entry name" value="F-box_BR-signaling"/>
</dbReference>
<comment type="caution">
    <text evidence="2">The sequence shown here is derived from an EMBL/GenBank/DDBJ whole genome shotgun (WGS) entry which is preliminary data.</text>
</comment>
<organism evidence="2 3">
    <name type="scientific">Musa balbisiana</name>
    <name type="common">Banana</name>
    <dbReference type="NCBI Taxonomy" id="52838"/>
    <lineage>
        <taxon>Eukaryota</taxon>
        <taxon>Viridiplantae</taxon>
        <taxon>Streptophyta</taxon>
        <taxon>Embryophyta</taxon>
        <taxon>Tracheophyta</taxon>
        <taxon>Spermatophyta</taxon>
        <taxon>Magnoliopsida</taxon>
        <taxon>Liliopsida</taxon>
        <taxon>Zingiberales</taxon>
        <taxon>Musaceae</taxon>
        <taxon>Musa</taxon>
    </lineage>
</organism>
<proteinExistence type="predicted"/>
<dbReference type="PANTHER" id="PTHR44259">
    <property type="entry name" value="OS07G0183000 PROTEIN-RELATED"/>
    <property type="match status" value="1"/>
</dbReference>
<name>A0A4S8JRI4_MUSBA</name>
<dbReference type="AlphaFoldDB" id="A0A4S8JRI4"/>
<evidence type="ECO:0000259" key="1">
    <source>
        <dbReference type="Pfam" id="PF03478"/>
    </source>
</evidence>
<dbReference type="Proteomes" id="UP000317650">
    <property type="component" value="Chromosome 1"/>
</dbReference>
<sequence length="420" mass="46848">MWARLSPRLVKLTSHFLTSATDYLSFRAVCKPWRSALPLRPSHLHTQLPFLLLLSPSEPRIRSAFRLSAASYSGSIRPLPNTVNKFCIGSSFGWLILICEASSDVSLFNPITAEEISLPSLSTLPADVLISSAQSEDGVRMYTVKTDCHNLPVESDAIVDKAVLSSDPTLDRDFVAIVFLNDVHKKCFSCRPGEASWRANVNGPILDLYFFAPGMRFLFRLVDVVPYGTRRLCAVYDDTEMLGIFDVDPGPPGRVTMIACNVMPISVPQNRLPTYLVPSAGELLLVTGCPKRTADGRDIESFRVFWLDPGDWNRDAEAVEVDDIHLIRDRIFFLGTSHSVSADAGDYPGFEGNNMYFVYQDEVTEEEEESVFSIGLLSLGDGEIRVVADSNQAEAQRFEWRSDGSDATWWVSPNLRGRYE</sequence>
<keyword evidence="3" id="KW-1185">Reference proteome</keyword>
<accession>A0A4S8JRI4</accession>
<dbReference type="Pfam" id="PF03478">
    <property type="entry name" value="Beta-prop_KIB1-4"/>
    <property type="match status" value="1"/>
</dbReference>
<dbReference type="InterPro" id="IPR005174">
    <property type="entry name" value="KIB1-4_b-propeller"/>
</dbReference>
<dbReference type="PANTHER" id="PTHR44259:SF114">
    <property type="entry name" value="OS06G0707300 PROTEIN"/>
    <property type="match status" value="1"/>
</dbReference>
<dbReference type="EMBL" id="PYDT01000004">
    <property type="protein sequence ID" value="THU64682.1"/>
    <property type="molecule type" value="Genomic_DNA"/>
</dbReference>
<feature type="domain" description="KIB1-4 beta-propeller" evidence="1">
    <location>
        <begin position="78"/>
        <end position="372"/>
    </location>
</feature>
<reference evidence="2 3" key="1">
    <citation type="journal article" date="2019" name="Nat. Plants">
        <title>Genome sequencing of Musa balbisiana reveals subgenome evolution and function divergence in polyploid bananas.</title>
        <authorList>
            <person name="Yao X."/>
        </authorList>
    </citation>
    <scope>NUCLEOTIDE SEQUENCE [LARGE SCALE GENOMIC DNA]</scope>
    <source>
        <strain evidence="3">cv. DH-PKW</strain>
        <tissue evidence="2">Leaves</tissue>
    </source>
</reference>
<evidence type="ECO:0000313" key="2">
    <source>
        <dbReference type="EMBL" id="THU64682.1"/>
    </source>
</evidence>
<evidence type="ECO:0000313" key="3">
    <source>
        <dbReference type="Proteomes" id="UP000317650"/>
    </source>
</evidence>
<protein>
    <recommendedName>
        <fullName evidence="1">KIB1-4 beta-propeller domain-containing protein</fullName>
    </recommendedName>
</protein>
<gene>
    <name evidence="2" type="ORF">C4D60_Mb01t29020</name>
</gene>